<dbReference type="Pfam" id="PF23920">
    <property type="entry name" value="DUF7259"/>
    <property type="match status" value="1"/>
</dbReference>
<feature type="domain" description="DUF6963" evidence="1">
    <location>
        <begin position="2"/>
        <end position="213"/>
    </location>
</feature>
<protein>
    <submittedName>
        <fullName evidence="3">Uncharacterized protein</fullName>
    </submittedName>
</protein>
<sequence>MTIGIAAAGHCAGTAILETLARIEAVAHGAVGGFISVAAMTAEEEIFRAEGQRGGARALLRSGVPRQLLAAPLAVLMSSGPDRPAPLSQFTPARAGVGLVTGHRFPNTRGVDGPPLSHTALQALENGQAPQDAVDKVLQHNPRADAGLIALSRSGEIGIGNAALVRRHGDLGQIVERGSGYSLAVLHNSIHPHAVLGQLARDLLVPRLAAPRARAPRSIEIVAGLPVTETASRSVVEVQDGKATAIRLATAFHGDACWSAGLGPDAEILSGGRLIGHARCDPFLLIEDGKLASIDGKSAFALLYDGASRQPAPCGAA</sequence>
<dbReference type="InterPro" id="IPR055683">
    <property type="entry name" value="DUF7259"/>
</dbReference>
<dbReference type="EMBL" id="JACVXA010000016">
    <property type="protein sequence ID" value="MBE3638122.1"/>
    <property type="molecule type" value="Genomic_DNA"/>
</dbReference>
<dbReference type="AlphaFoldDB" id="A0A8J6YUZ9"/>
<evidence type="ECO:0000259" key="1">
    <source>
        <dbReference type="Pfam" id="PF22288"/>
    </source>
</evidence>
<dbReference type="RefSeq" id="WP_193181494.1">
    <property type="nucleotide sequence ID" value="NZ_JACVXA010000016.1"/>
</dbReference>
<organism evidence="3 4">
    <name type="scientific">Mangrovicoccus algicola</name>
    <dbReference type="NCBI Taxonomy" id="2771008"/>
    <lineage>
        <taxon>Bacteria</taxon>
        <taxon>Pseudomonadati</taxon>
        <taxon>Pseudomonadota</taxon>
        <taxon>Alphaproteobacteria</taxon>
        <taxon>Rhodobacterales</taxon>
        <taxon>Paracoccaceae</taxon>
        <taxon>Mangrovicoccus</taxon>
    </lineage>
</organism>
<proteinExistence type="predicted"/>
<dbReference type="Proteomes" id="UP000609121">
    <property type="component" value="Unassembled WGS sequence"/>
</dbReference>
<reference evidence="3" key="1">
    <citation type="submission" date="2020-09" db="EMBL/GenBank/DDBJ databases">
        <title>A novel bacterium of genus Mangrovicoccus, isolated from South China Sea.</title>
        <authorList>
            <person name="Huang H."/>
            <person name="Mo K."/>
            <person name="Hu Y."/>
        </authorList>
    </citation>
    <scope>NUCLEOTIDE SEQUENCE</scope>
    <source>
        <strain evidence="3">HB182678</strain>
    </source>
</reference>
<dbReference type="Pfam" id="PF22288">
    <property type="entry name" value="DUF6963"/>
    <property type="match status" value="1"/>
</dbReference>
<accession>A0A8J6YUZ9</accession>
<dbReference type="InterPro" id="IPR054236">
    <property type="entry name" value="DUF6963"/>
</dbReference>
<name>A0A8J6YUZ9_9RHOB</name>
<evidence type="ECO:0000313" key="4">
    <source>
        <dbReference type="Proteomes" id="UP000609121"/>
    </source>
</evidence>
<evidence type="ECO:0000313" key="3">
    <source>
        <dbReference type="EMBL" id="MBE3638122.1"/>
    </source>
</evidence>
<evidence type="ECO:0000259" key="2">
    <source>
        <dbReference type="Pfam" id="PF23920"/>
    </source>
</evidence>
<feature type="domain" description="DUF7259" evidence="2">
    <location>
        <begin position="224"/>
        <end position="298"/>
    </location>
</feature>
<gene>
    <name evidence="3" type="ORF">ICN82_07895</name>
</gene>
<keyword evidence="4" id="KW-1185">Reference proteome</keyword>
<comment type="caution">
    <text evidence="3">The sequence shown here is derived from an EMBL/GenBank/DDBJ whole genome shotgun (WGS) entry which is preliminary data.</text>
</comment>